<feature type="domain" description="PKD" evidence="7">
    <location>
        <begin position="220"/>
        <end position="274"/>
    </location>
</feature>
<comment type="subcellular location">
    <subcellularLocation>
        <location evidence="1">Membrane</location>
        <topology evidence="1">Multi-pass membrane protein</topology>
    </subcellularLocation>
</comment>
<feature type="domain" description="PKD" evidence="7">
    <location>
        <begin position="55"/>
        <end position="105"/>
    </location>
</feature>
<evidence type="ECO:0000313" key="9">
    <source>
        <dbReference type="Proteomes" id="UP000050443"/>
    </source>
</evidence>
<dbReference type="Pfam" id="PF18911">
    <property type="entry name" value="PKD_4"/>
    <property type="match status" value="1"/>
</dbReference>
<dbReference type="PATRIC" id="fig|362413.3.peg.270"/>
<feature type="signal peptide" evidence="6">
    <location>
        <begin position="1"/>
        <end position="18"/>
    </location>
</feature>
<evidence type="ECO:0000256" key="2">
    <source>
        <dbReference type="ARBA" id="ARBA00022692"/>
    </source>
</evidence>
<dbReference type="GO" id="GO:0006816">
    <property type="term" value="P:calcium ion transport"/>
    <property type="evidence" value="ECO:0007669"/>
    <property type="project" value="TreeGrafter"/>
</dbReference>
<dbReference type="PROSITE" id="PS50093">
    <property type="entry name" value="PKD"/>
    <property type="match status" value="3"/>
</dbReference>
<evidence type="ECO:0000256" key="6">
    <source>
        <dbReference type="SAM" id="SignalP"/>
    </source>
</evidence>
<dbReference type="InterPro" id="IPR000601">
    <property type="entry name" value="PKD_dom"/>
</dbReference>
<dbReference type="Gene3D" id="2.60.40.10">
    <property type="entry name" value="Immunoglobulins"/>
    <property type="match status" value="3"/>
</dbReference>
<reference evidence="8 9" key="1">
    <citation type="submission" date="2014-09" db="EMBL/GenBank/DDBJ databases">
        <title>Genome sequence of Flavobacterium aquidurense RC62.</title>
        <authorList>
            <person name="Kim J.F."/>
            <person name="Kwak M.-J."/>
        </authorList>
    </citation>
    <scope>NUCLEOTIDE SEQUENCE [LARGE SCALE GENOMIC DNA]</scope>
    <source>
        <strain evidence="8 9">RC62</strain>
    </source>
</reference>
<organism evidence="8 9">
    <name type="scientific">Flavobacterium aquidurense</name>
    <dbReference type="NCBI Taxonomy" id="362413"/>
    <lineage>
        <taxon>Bacteria</taxon>
        <taxon>Pseudomonadati</taxon>
        <taxon>Bacteroidota</taxon>
        <taxon>Flavobacteriia</taxon>
        <taxon>Flavobacteriales</taxon>
        <taxon>Flavobacteriaceae</taxon>
        <taxon>Flavobacterium</taxon>
    </lineage>
</organism>
<dbReference type="GO" id="GO:0005886">
    <property type="term" value="C:plasma membrane"/>
    <property type="evidence" value="ECO:0007669"/>
    <property type="project" value="TreeGrafter"/>
</dbReference>
<dbReference type="InterPro" id="IPR035986">
    <property type="entry name" value="PKD_dom_sf"/>
</dbReference>
<keyword evidence="6" id="KW-0732">Signal</keyword>
<protein>
    <submittedName>
        <fullName evidence="8">PKD domain protein</fullName>
    </submittedName>
</protein>
<feature type="domain" description="PKD" evidence="7">
    <location>
        <begin position="119"/>
        <end position="189"/>
    </location>
</feature>
<dbReference type="SUPFAM" id="SSF49299">
    <property type="entry name" value="PKD domain"/>
    <property type="match status" value="3"/>
</dbReference>
<evidence type="ECO:0000256" key="1">
    <source>
        <dbReference type="ARBA" id="ARBA00004141"/>
    </source>
</evidence>
<evidence type="ECO:0000256" key="3">
    <source>
        <dbReference type="ARBA" id="ARBA00022737"/>
    </source>
</evidence>
<feature type="chain" id="PRO_5006183649" evidence="6">
    <location>
        <begin position="19"/>
        <end position="447"/>
    </location>
</feature>
<keyword evidence="4" id="KW-1133">Transmembrane helix</keyword>
<evidence type="ECO:0000256" key="5">
    <source>
        <dbReference type="ARBA" id="ARBA00023136"/>
    </source>
</evidence>
<dbReference type="Pfam" id="PF00801">
    <property type="entry name" value="PKD"/>
    <property type="match status" value="2"/>
</dbReference>
<evidence type="ECO:0000313" key="8">
    <source>
        <dbReference type="EMBL" id="KQB40393.1"/>
    </source>
</evidence>
<sequence>MKKTLLLLLFIVITSCYQETSIAIEGDFTTSYANDDESIPVIITIDNKITGADKYEWTFEGGNPATSSQKNPGEILYSKQGTYTIKLIATNADGESNEFSKTVVIKEGIKIEFTHEIIKSNFSPVEVVLKNTTVGEGLTFKWDFQDGAPAAFTGKTPPNVVFTTPGDHIITLTVSNGFESEKQTQTITVAPYLVSQFSYEPKFEDDDYEAPVSINFTNKSTNATNYKWTFEGGNPATSTEENPTVVFANAGTHEVILEALNDKTSQIYKATITVLPDTNLRTFSNIKLGINQAHNNNNIGAMFSTVTRQVYKANEINDTNSSLVDIVFQGLNSNFTYNRFISPDQANNYGFLALKNAQSTIFINSQNLCNCGLNFTEAQFDAMVNDNPIKSLNISYSATGAQEFGFTYPRIILFKTQDGRKGVIKIKDMVKNGAGSYILCDIKVQKQ</sequence>
<evidence type="ECO:0000256" key="4">
    <source>
        <dbReference type="ARBA" id="ARBA00022989"/>
    </source>
</evidence>
<dbReference type="CDD" id="cd00146">
    <property type="entry name" value="PKD"/>
    <property type="match status" value="3"/>
</dbReference>
<dbReference type="PANTHER" id="PTHR46730">
    <property type="entry name" value="POLYCYSTIN-1"/>
    <property type="match status" value="1"/>
</dbReference>
<proteinExistence type="predicted"/>
<evidence type="ECO:0000259" key="7">
    <source>
        <dbReference type="PROSITE" id="PS50093"/>
    </source>
</evidence>
<dbReference type="InterPro" id="IPR022409">
    <property type="entry name" value="PKD/Chitinase_dom"/>
</dbReference>
<dbReference type="InterPro" id="IPR013783">
    <property type="entry name" value="Ig-like_fold"/>
</dbReference>
<keyword evidence="2" id="KW-0812">Transmembrane</keyword>
<dbReference type="SMART" id="SM00089">
    <property type="entry name" value="PKD"/>
    <property type="match status" value="3"/>
</dbReference>
<dbReference type="EMBL" id="JRLF01000010">
    <property type="protein sequence ID" value="KQB40393.1"/>
    <property type="molecule type" value="Genomic_DNA"/>
</dbReference>
<keyword evidence="3" id="KW-0677">Repeat</keyword>
<dbReference type="OrthoDB" id="622252at2"/>
<dbReference type="Proteomes" id="UP000050443">
    <property type="component" value="Unassembled WGS sequence"/>
</dbReference>
<name>A0A0Q0RU28_9FLAO</name>
<dbReference type="AlphaFoldDB" id="A0A0Q0RU28"/>
<keyword evidence="5" id="KW-0472">Membrane</keyword>
<accession>A0A0Q0RU28</accession>
<dbReference type="PANTHER" id="PTHR46730:SF1">
    <property type="entry name" value="PLAT DOMAIN-CONTAINING PROTEIN"/>
    <property type="match status" value="1"/>
</dbReference>
<gene>
    <name evidence="8" type="ORF">RC62_283</name>
</gene>
<dbReference type="RefSeq" id="WP_055094785.1">
    <property type="nucleotide sequence ID" value="NZ_JRLF01000010.1"/>
</dbReference>
<comment type="caution">
    <text evidence="8">The sequence shown here is derived from an EMBL/GenBank/DDBJ whole genome shotgun (WGS) entry which is preliminary data.</text>
</comment>
<dbReference type="GO" id="GO:0005261">
    <property type="term" value="F:monoatomic cation channel activity"/>
    <property type="evidence" value="ECO:0007669"/>
    <property type="project" value="TreeGrafter"/>
</dbReference>
<dbReference type="PROSITE" id="PS51257">
    <property type="entry name" value="PROKAR_LIPOPROTEIN"/>
    <property type="match status" value="1"/>
</dbReference>
<dbReference type="STRING" id="362413.RC62_283"/>